<dbReference type="Proteomes" id="UP000053732">
    <property type="component" value="Unassembled WGS sequence"/>
</dbReference>
<dbReference type="InterPro" id="IPR004861">
    <property type="entry name" value="Siw14-like"/>
</dbReference>
<accession>A0A0G4NXS7</accession>
<protein>
    <submittedName>
        <fullName evidence="1">Protein-tyrosine phosphatase, SIW14-like</fullName>
    </submittedName>
</protein>
<proteinExistence type="predicted"/>
<dbReference type="PANTHER" id="PTHR31126:SF48">
    <property type="entry name" value="INOSITOL PHOSPHATASE SIW14"/>
    <property type="match status" value="1"/>
</dbReference>
<dbReference type="GO" id="GO:0016791">
    <property type="term" value="F:phosphatase activity"/>
    <property type="evidence" value="ECO:0007669"/>
    <property type="project" value="TreeGrafter"/>
</dbReference>
<sequence>MVTERIHSRKATITGSEIPSRLFYRPARFFQSGERVNTIMQCACSLVIPMTDITPSNFRELVACAKYARKVYYIREEYNVVLIHCNQGKHRTGCVVACSRKLQGWEHSAIIDEYRLYAGQKARQLDEGFIRLYELGAISQIAYEANVAGWGRGQ</sequence>
<dbReference type="Pfam" id="PF03162">
    <property type="entry name" value="Y_phosphatase2"/>
    <property type="match status" value="1"/>
</dbReference>
<dbReference type="SUPFAM" id="SSF52799">
    <property type="entry name" value="(Phosphotyrosine protein) phosphatases II"/>
    <property type="match status" value="1"/>
</dbReference>
<dbReference type="InterPro" id="IPR016130">
    <property type="entry name" value="Tyr_Pase_AS"/>
</dbReference>
<keyword evidence="2" id="KW-1185">Reference proteome</keyword>
<dbReference type="InterPro" id="IPR029021">
    <property type="entry name" value="Prot-tyrosine_phosphatase-like"/>
</dbReference>
<dbReference type="STRING" id="1429867.A0A0G4NXS7"/>
<dbReference type="EMBL" id="HG793135">
    <property type="protein sequence ID" value="CRL18789.1"/>
    <property type="molecule type" value="Genomic_DNA"/>
</dbReference>
<dbReference type="PROSITE" id="PS00383">
    <property type="entry name" value="TYR_PHOSPHATASE_1"/>
    <property type="match status" value="1"/>
</dbReference>
<dbReference type="AlphaFoldDB" id="A0A0G4NXS7"/>
<reference evidence="1 2" key="1">
    <citation type="journal article" date="2014" name="Nat. Commun.">
        <title>Multiple recent horizontal transfers of a large genomic region in cheese making fungi.</title>
        <authorList>
            <person name="Cheeseman K."/>
            <person name="Ropars J."/>
            <person name="Renault P."/>
            <person name="Dupont J."/>
            <person name="Gouzy J."/>
            <person name="Branca A."/>
            <person name="Abraham A.L."/>
            <person name="Ceppi M."/>
            <person name="Conseiller E."/>
            <person name="Debuchy R."/>
            <person name="Malagnac F."/>
            <person name="Goarin A."/>
            <person name="Silar P."/>
            <person name="Lacoste S."/>
            <person name="Sallet E."/>
            <person name="Bensimon A."/>
            <person name="Giraud T."/>
            <person name="Brygoo Y."/>
        </authorList>
    </citation>
    <scope>NUCLEOTIDE SEQUENCE [LARGE SCALE GENOMIC DNA]</scope>
    <source>
        <strain evidence="2">FM 013</strain>
    </source>
</reference>
<evidence type="ECO:0000313" key="1">
    <source>
        <dbReference type="EMBL" id="CRL18789.1"/>
    </source>
</evidence>
<evidence type="ECO:0000313" key="2">
    <source>
        <dbReference type="Proteomes" id="UP000053732"/>
    </source>
</evidence>
<dbReference type="Gene3D" id="3.90.190.10">
    <property type="entry name" value="Protein tyrosine phosphatase superfamily"/>
    <property type="match status" value="1"/>
</dbReference>
<dbReference type="GO" id="GO:0052840">
    <property type="term" value="F:inositol diphosphate tetrakisphosphate diphosphatase activity"/>
    <property type="evidence" value="ECO:0007669"/>
    <property type="project" value="TreeGrafter"/>
</dbReference>
<dbReference type="PANTHER" id="PTHR31126">
    <property type="entry name" value="TYROSINE-PROTEIN PHOSPHATASE"/>
    <property type="match status" value="1"/>
</dbReference>
<gene>
    <name evidence="1" type="ORF">PCAMFM013_S002g000659</name>
</gene>
<organism evidence="1 2">
    <name type="scientific">Penicillium camemberti (strain FM 013)</name>
    <dbReference type="NCBI Taxonomy" id="1429867"/>
    <lineage>
        <taxon>Eukaryota</taxon>
        <taxon>Fungi</taxon>
        <taxon>Dikarya</taxon>
        <taxon>Ascomycota</taxon>
        <taxon>Pezizomycotina</taxon>
        <taxon>Eurotiomycetes</taxon>
        <taxon>Eurotiomycetidae</taxon>
        <taxon>Eurotiales</taxon>
        <taxon>Aspergillaceae</taxon>
        <taxon>Penicillium</taxon>
    </lineage>
</organism>
<name>A0A0G4NXS7_PENC3</name>
<dbReference type="GO" id="GO:0005737">
    <property type="term" value="C:cytoplasm"/>
    <property type="evidence" value="ECO:0007669"/>
    <property type="project" value="TreeGrafter"/>
</dbReference>